<name>A0A7W6EQB0_9BACT</name>
<dbReference type="RefSeq" id="WP_183973929.1">
    <property type="nucleotide sequence ID" value="NZ_JACIBY010000004.1"/>
</dbReference>
<keyword evidence="2" id="KW-1185">Reference proteome</keyword>
<proteinExistence type="predicted"/>
<dbReference type="EMBL" id="JACIBY010000004">
    <property type="protein sequence ID" value="MBB3838470.1"/>
    <property type="molecule type" value="Genomic_DNA"/>
</dbReference>
<reference evidence="1 2" key="1">
    <citation type="submission" date="2020-08" db="EMBL/GenBank/DDBJ databases">
        <title>Genomic Encyclopedia of Type Strains, Phase IV (KMG-IV): sequencing the most valuable type-strain genomes for metagenomic binning, comparative biology and taxonomic classification.</title>
        <authorList>
            <person name="Goeker M."/>
        </authorList>
    </citation>
    <scope>NUCLEOTIDE SEQUENCE [LARGE SCALE GENOMIC DNA]</scope>
    <source>
        <strain evidence="1 2">DSM 17976</strain>
    </source>
</reference>
<dbReference type="Proteomes" id="UP000541352">
    <property type="component" value="Unassembled WGS sequence"/>
</dbReference>
<sequence length="182" mass="20749">MKKLTAIGLLLLLLYNMFGLTVTVLLFDKDFRTASPTAANDEWQTLKMHLPTLPYNTTWENAQGQEGLIRHGDEFYNVTEQRHENDTLYVTMKTNQTARDRFFELADQIQEMTDQTAQSPDSPMGKAVKLLSDLLKVYLPTSIMEWPTAQVIKTLSQENYATPTHSLLQAVLLLHCPPPEHV</sequence>
<protein>
    <submittedName>
        <fullName evidence="1">Uncharacterized protein</fullName>
    </submittedName>
</protein>
<evidence type="ECO:0000313" key="2">
    <source>
        <dbReference type="Proteomes" id="UP000541352"/>
    </source>
</evidence>
<gene>
    <name evidence="1" type="ORF">FHS57_002475</name>
</gene>
<dbReference type="AlphaFoldDB" id="A0A7W6EQB0"/>
<evidence type="ECO:0000313" key="1">
    <source>
        <dbReference type="EMBL" id="MBB3838470.1"/>
    </source>
</evidence>
<accession>A0A7W6EQB0</accession>
<organism evidence="1 2">
    <name type="scientific">Runella defluvii</name>
    <dbReference type="NCBI Taxonomy" id="370973"/>
    <lineage>
        <taxon>Bacteria</taxon>
        <taxon>Pseudomonadati</taxon>
        <taxon>Bacteroidota</taxon>
        <taxon>Cytophagia</taxon>
        <taxon>Cytophagales</taxon>
        <taxon>Spirosomataceae</taxon>
        <taxon>Runella</taxon>
    </lineage>
</organism>
<comment type="caution">
    <text evidence="1">The sequence shown here is derived from an EMBL/GenBank/DDBJ whole genome shotgun (WGS) entry which is preliminary data.</text>
</comment>